<evidence type="ECO:0000259" key="12">
    <source>
        <dbReference type="PROSITE" id="PS50011"/>
    </source>
</evidence>
<evidence type="ECO:0000256" key="6">
    <source>
        <dbReference type="ARBA" id="ARBA00022777"/>
    </source>
</evidence>
<keyword evidence="7 10" id="KW-0067">ATP-binding</keyword>
<gene>
    <name evidence="14" type="ORF">GCM10025866_13020</name>
</gene>
<keyword evidence="2 14" id="KW-0723">Serine/threonine-protein kinase</keyword>
<evidence type="ECO:0000256" key="3">
    <source>
        <dbReference type="ARBA" id="ARBA00022679"/>
    </source>
</evidence>
<evidence type="ECO:0000313" key="14">
    <source>
        <dbReference type="EMBL" id="BDZ45393.1"/>
    </source>
</evidence>
<dbReference type="GO" id="GO:0004674">
    <property type="term" value="F:protein serine/threonine kinase activity"/>
    <property type="evidence" value="ECO:0007669"/>
    <property type="project" value="UniProtKB-KW"/>
</dbReference>
<evidence type="ECO:0000256" key="2">
    <source>
        <dbReference type="ARBA" id="ARBA00022527"/>
    </source>
</evidence>
<keyword evidence="4" id="KW-0677">Repeat</keyword>
<dbReference type="EMBL" id="AP027731">
    <property type="protein sequence ID" value="BDZ45393.1"/>
    <property type="molecule type" value="Genomic_DNA"/>
</dbReference>
<dbReference type="Gene3D" id="3.30.200.20">
    <property type="entry name" value="Phosphorylase Kinase, domain 1"/>
    <property type="match status" value="1"/>
</dbReference>
<dbReference type="PANTHER" id="PTHR43289:SF6">
    <property type="entry name" value="SERINE_THREONINE-PROTEIN KINASE NEKL-3"/>
    <property type="match status" value="1"/>
</dbReference>
<reference evidence="15" key="1">
    <citation type="journal article" date="2019" name="Int. J. Syst. Evol. Microbiol.">
        <title>The Global Catalogue of Microorganisms (GCM) 10K type strain sequencing project: providing services to taxonomists for standard genome sequencing and annotation.</title>
        <authorList>
            <consortium name="The Broad Institute Genomics Platform"/>
            <consortium name="The Broad Institute Genome Sequencing Center for Infectious Disease"/>
            <person name="Wu L."/>
            <person name="Ma J."/>
        </authorList>
    </citation>
    <scope>NUCLEOTIDE SEQUENCE [LARGE SCALE GENOMIC DNA]</scope>
    <source>
        <strain evidence="15">NBRC 108725</strain>
    </source>
</reference>
<dbReference type="PANTHER" id="PTHR43289">
    <property type="entry name" value="MITOGEN-ACTIVATED PROTEIN KINASE KINASE KINASE 20-RELATED"/>
    <property type="match status" value="1"/>
</dbReference>
<dbReference type="InterPro" id="IPR005543">
    <property type="entry name" value="PASTA_dom"/>
</dbReference>
<keyword evidence="3" id="KW-0808">Transferase</keyword>
<dbReference type="PROSITE" id="PS00108">
    <property type="entry name" value="PROTEIN_KINASE_ST"/>
    <property type="match status" value="1"/>
</dbReference>
<evidence type="ECO:0000256" key="4">
    <source>
        <dbReference type="ARBA" id="ARBA00022737"/>
    </source>
</evidence>
<dbReference type="Proteomes" id="UP001321498">
    <property type="component" value="Chromosome"/>
</dbReference>
<keyword evidence="11" id="KW-0472">Membrane</keyword>
<dbReference type="EC" id="2.7.11.1" evidence="1"/>
<accession>A0ABM8GB03</accession>
<dbReference type="InterPro" id="IPR000719">
    <property type="entry name" value="Prot_kinase_dom"/>
</dbReference>
<organism evidence="14 15">
    <name type="scientific">Naasia aerilata</name>
    <dbReference type="NCBI Taxonomy" id="1162966"/>
    <lineage>
        <taxon>Bacteria</taxon>
        <taxon>Bacillati</taxon>
        <taxon>Actinomycetota</taxon>
        <taxon>Actinomycetes</taxon>
        <taxon>Micrococcales</taxon>
        <taxon>Microbacteriaceae</taxon>
        <taxon>Naasia</taxon>
    </lineage>
</organism>
<dbReference type="SMART" id="SM00740">
    <property type="entry name" value="PASTA"/>
    <property type="match status" value="3"/>
</dbReference>
<dbReference type="Gene3D" id="3.30.10.20">
    <property type="match status" value="3"/>
</dbReference>
<dbReference type="InterPro" id="IPR017441">
    <property type="entry name" value="Protein_kinase_ATP_BS"/>
</dbReference>
<protein>
    <recommendedName>
        <fullName evidence="1">non-specific serine/threonine protein kinase</fullName>
        <ecNumber evidence="1">2.7.11.1</ecNumber>
    </recommendedName>
</protein>
<dbReference type="Pfam" id="PF00069">
    <property type="entry name" value="Pkinase"/>
    <property type="match status" value="1"/>
</dbReference>
<keyword evidence="15" id="KW-1185">Reference proteome</keyword>
<proteinExistence type="predicted"/>
<dbReference type="SMART" id="SM00220">
    <property type="entry name" value="S_TKc"/>
    <property type="match status" value="1"/>
</dbReference>
<evidence type="ECO:0000259" key="13">
    <source>
        <dbReference type="PROSITE" id="PS51178"/>
    </source>
</evidence>
<dbReference type="Pfam" id="PF03793">
    <property type="entry name" value="PASTA"/>
    <property type="match status" value="3"/>
</dbReference>
<dbReference type="RefSeq" id="WP_286278734.1">
    <property type="nucleotide sequence ID" value="NZ_AP027731.1"/>
</dbReference>
<dbReference type="CDD" id="cd06577">
    <property type="entry name" value="PASTA_pknB"/>
    <property type="match status" value="3"/>
</dbReference>
<dbReference type="SUPFAM" id="SSF56112">
    <property type="entry name" value="Protein kinase-like (PK-like)"/>
    <property type="match status" value="1"/>
</dbReference>
<dbReference type="CDD" id="cd14014">
    <property type="entry name" value="STKc_PknB_like"/>
    <property type="match status" value="1"/>
</dbReference>
<feature type="domain" description="PASTA" evidence="13">
    <location>
        <begin position="511"/>
        <end position="576"/>
    </location>
</feature>
<evidence type="ECO:0000256" key="1">
    <source>
        <dbReference type="ARBA" id="ARBA00012513"/>
    </source>
</evidence>
<keyword evidence="11" id="KW-0812">Transmembrane</keyword>
<feature type="binding site" evidence="10">
    <location>
        <position position="52"/>
    </location>
    <ligand>
        <name>ATP</name>
        <dbReference type="ChEBI" id="CHEBI:30616"/>
    </ligand>
</feature>
<evidence type="ECO:0000256" key="5">
    <source>
        <dbReference type="ARBA" id="ARBA00022741"/>
    </source>
</evidence>
<dbReference type="Gene3D" id="1.10.510.10">
    <property type="entry name" value="Transferase(Phosphotransferase) domain 1"/>
    <property type="match status" value="1"/>
</dbReference>
<sequence>MTTSTGPTARPQPETRRLLAGRYQIGSLLGRGGMADVHLGTDNRLGRTVAIKLLKSSLANDPAFRTRFRQEAQSAARMAHPTIVRVFDAGEEVVRDAHGVETPQPFIVMEYVDGKLLKDIIAMGPLEPAEAVHIVDGILTALEYSHRAGVVHRDIKPGNIMITRTGQVKVMDFGIARAISDSSATVAQTTAILGTAAYFSPEQARGETVDARTDLYSTGVVLFEMLVGRQPFRGDTPVAVAYQHVSEAAPTPSSINPKVSKAMDQVTLRALSKDKFERYQSAAEFRDDVHTAASGQLPARRLPSQDAAAGLFGAPPVDPLTANPAMKQLAVDDDTVVRTQTRPPAVWIWAGILSVAVIVVAVVIWVFTLTPSQGLPDVSREVPALAGQPYDDAAAALSDLDLEAVKHSEPSNIYAVDQVVRTVPDPGTIVSPDTKIDVYVSSGPTQSAVPNVVGLAQGAAEDLITKSKFTIGTLTREHSPTVPEGAVLRADPTVGTQIAEGTTVNLVISDGRVEMPDVRNMSVAEARALLEGPELLLRVSITPTTNCGEASDKVVTQSLAPGTVAQGSEVTITYCDAK</sequence>
<dbReference type="NCBIfam" id="NF033483">
    <property type="entry name" value="PknB_PASTA_kin"/>
    <property type="match status" value="1"/>
</dbReference>
<dbReference type="InterPro" id="IPR011009">
    <property type="entry name" value="Kinase-like_dom_sf"/>
</dbReference>
<keyword evidence="5 10" id="KW-0547">Nucleotide-binding</keyword>
<comment type="catalytic activity">
    <reaction evidence="8">
        <text>L-threonyl-[protein] + ATP = O-phospho-L-threonyl-[protein] + ADP + H(+)</text>
        <dbReference type="Rhea" id="RHEA:46608"/>
        <dbReference type="Rhea" id="RHEA-COMP:11060"/>
        <dbReference type="Rhea" id="RHEA-COMP:11605"/>
        <dbReference type="ChEBI" id="CHEBI:15378"/>
        <dbReference type="ChEBI" id="CHEBI:30013"/>
        <dbReference type="ChEBI" id="CHEBI:30616"/>
        <dbReference type="ChEBI" id="CHEBI:61977"/>
        <dbReference type="ChEBI" id="CHEBI:456216"/>
        <dbReference type="EC" id="2.7.11.1"/>
    </reaction>
</comment>
<feature type="domain" description="PASTA" evidence="13">
    <location>
        <begin position="377"/>
        <end position="442"/>
    </location>
</feature>
<feature type="domain" description="PASTA" evidence="13">
    <location>
        <begin position="443"/>
        <end position="510"/>
    </location>
</feature>
<evidence type="ECO:0000256" key="10">
    <source>
        <dbReference type="PROSITE-ProRule" id="PRU10141"/>
    </source>
</evidence>
<evidence type="ECO:0000313" key="15">
    <source>
        <dbReference type="Proteomes" id="UP001321498"/>
    </source>
</evidence>
<evidence type="ECO:0000256" key="9">
    <source>
        <dbReference type="ARBA" id="ARBA00048679"/>
    </source>
</evidence>
<comment type="catalytic activity">
    <reaction evidence="9">
        <text>L-seryl-[protein] + ATP = O-phospho-L-seryl-[protein] + ADP + H(+)</text>
        <dbReference type="Rhea" id="RHEA:17989"/>
        <dbReference type="Rhea" id="RHEA-COMP:9863"/>
        <dbReference type="Rhea" id="RHEA-COMP:11604"/>
        <dbReference type="ChEBI" id="CHEBI:15378"/>
        <dbReference type="ChEBI" id="CHEBI:29999"/>
        <dbReference type="ChEBI" id="CHEBI:30616"/>
        <dbReference type="ChEBI" id="CHEBI:83421"/>
        <dbReference type="ChEBI" id="CHEBI:456216"/>
        <dbReference type="EC" id="2.7.11.1"/>
    </reaction>
</comment>
<evidence type="ECO:0000256" key="7">
    <source>
        <dbReference type="ARBA" id="ARBA00022840"/>
    </source>
</evidence>
<dbReference type="PROSITE" id="PS50011">
    <property type="entry name" value="PROTEIN_KINASE_DOM"/>
    <property type="match status" value="1"/>
</dbReference>
<feature type="domain" description="Protein kinase" evidence="12">
    <location>
        <begin position="23"/>
        <end position="293"/>
    </location>
</feature>
<keyword evidence="11" id="KW-1133">Transmembrane helix</keyword>
<dbReference type="PROSITE" id="PS00107">
    <property type="entry name" value="PROTEIN_KINASE_ATP"/>
    <property type="match status" value="1"/>
</dbReference>
<dbReference type="PROSITE" id="PS51178">
    <property type="entry name" value="PASTA"/>
    <property type="match status" value="3"/>
</dbReference>
<evidence type="ECO:0000256" key="11">
    <source>
        <dbReference type="SAM" id="Phobius"/>
    </source>
</evidence>
<name>A0ABM8GB03_9MICO</name>
<feature type="transmembrane region" description="Helical" evidence="11">
    <location>
        <begin position="346"/>
        <end position="367"/>
    </location>
</feature>
<dbReference type="InterPro" id="IPR008271">
    <property type="entry name" value="Ser/Thr_kinase_AS"/>
</dbReference>
<evidence type="ECO:0000256" key="8">
    <source>
        <dbReference type="ARBA" id="ARBA00047899"/>
    </source>
</evidence>
<keyword evidence="6 14" id="KW-0418">Kinase</keyword>